<keyword evidence="3 7" id="KW-0812">Transmembrane</keyword>
<sequence>MNSILQDVSYALRQLRKAPGFAITAVLTLALGIGANTAIFTLVHAVLLRNLPVADPATLVRVGDRDDCCVNGGLPRDDAYSIFSWELYKHLQASTPEFEQLAAMQSYPWQMTVLSNKPGSLAKGVPASFVSGNYFQTFGLQPFAGRLLTPADDMPGATPVAVISYQAWQRDFGGDNSIIGSTFLFKTYPATIVGVAPAGFYGERMIDSPANFYLPFALEPIMSQSPLLHAKPANWVYVLGRVKPGTALGPLQDKVSANLRNWLGENLDLYKRADVKKHLDASHVKLTPGGAGIENMQQEYKSGLYLLLTISGLVLLIACANLANLVLVRATGRSAETSLRMALGAQRARILRQMLTESLVLSAIGGLAGLGVAYAGTKMLLSLAFPASPNLPIHATPSLPVFGFAFALTMLTGLVFGLAPAWLTAKAQPAEALRGSGKGNSGARGNASLLQRGLVVLQASLSLILLIAAGLLSKSLNKLEHQDFGFKTEDRVVIHMDPENAGYKPEQLSGLYDEIEQKFHAIPGVEQVALAGYSPLEGDSWGEGVFLNGKPEPGPDQDIGSRWLRVGPEMLDLVGENVVLGRGLSAQDTAAAPGVAVVNQTFVKKFFHNGENPIGARFGTNGMTSTNDFMIVGVVKDAKWAQPREDDQPRYFRPLLQLAASDPKGEGRSLHTNTIMLHTHGDVAGLEAQSRRILASINPNLPVMYYSTFADQISLQFTQERLISRLTLLFSGLALLLAAIGLYGVTAYMVARRTSEIGIRMALGANRGSVVAMVLRQALVQALVGLVIGLPVALACVRFMKSQLYQVEGADAAVLGFAVVALVVSACVAGIIPASRAAGIDPMVALRNE</sequence>
<evidence type="ECO:0000256" key="5">
    <source>
        <dbReference type="ARBA" id="ARBA00023136"/>
    </source>
</evidence>
<evidence type="ECO:0000256" key="1">
    <source>
        <dbReference type="ARBA" id="ARBA00004651"/>
    </source>
</evidence>
<dbReference type="InterPro" id="IPR050250">
    <property type="entry name" value="Macrolide_Exporter_MacB"/>
</dbReference>
<keyword evidence="11" id="KW-1185">Reference proteome</keyword>
<dbReference type="Pfam" id="PF02687">
    <property type="entry name" value="FtsX"/>
    <property type="match status" value="2"/>
</dbReference>
<dbReference type="PANTHER" id="PTHR30572:SF4">
    <property type="entry name" value="ABC TRANSPORTER PERMEASE YTRF"/>
    <property type="match status" value="1"/>
</dbReference>
<name>A0A7W8E2U0_9BACT</name>
<feature type="transmembrane region" description="Helical" evidence="7">
    <location>
        <begin position="304"/>
        <end position="328"/>
    </location>
</feature>
<keyword evidence="5 7" id="KW-0472">Membrane</keyword>
<gene>
    <name evidence="10" type="ORF">HDF16_001567</name>
</gene>
<dbReference type="InterPro" id="IPR003838">
    <property type="entry name" value="ABC3_permease_C"/>
</dbReference>
<feature type="transmembrane region" description="Helical" evidence="7">
    <location>
        <begin position="728"/>
        <end position="751"/>
    </location>
</feature>
<dbReference type="InterPro" id="IPR025857">
    <property type="entry name" value="MacB_PCD"/>
</dbReference>
<dbReference type="PANTHER" id="PTHR30572">
    <property type="entry name" value="MEMBRANE COMPONENT OF TRANSPORTER-RELATED"/>
    <property type="match status" value="1"/>
</dbReference>
<evidence type="ECO:0000256" key="2">
    <source>
        <dbReference type="ARBA" id="ARBA00022475"/>
    </source>
</evidence>
<evidence type="ECO:0000256" key="4">
    <source>
        <dbReference type="ARBA" id="ARBA00022989"/>
    </source>
</evidence>
<accession>A0A7W8E2U0</accession>
<evidence type="ECO:0000256" key="3">
    <source>
        <dbReference type="ARBA" id="ARBA00022692"/>
    </source>
</evidence>
<comment type="subcellular location">
    <subcellularLocation>
        <location evidence="1">Cell membrane</location>
        <topology evidence="1">Multi-pass membrane protein</topology>
    </subcellularLocation>
</comment>
<comment type="caution">
    <text evidence="10">The sequence shown here is derived from an EMBL/GenBank/DDBJ whole genome shotgun (WGS) entry which is preliminary data.</text>
</comment>
<reference evidence="10 11" key="1">
    <citation type="submission" date="2020-08" db="EMBL/GenBank/DDBJ databases">
        <title>Genomic Encyclopedia of Type Strains, Phase IV (KMG-V): Genome sequencing to study the core and pangenomes of soil and plant-associated prokaryotes.</title>
        <authorList>
            <person name="Whitman W."/>
        </authorList>
    </citation>
    <scope>NUCLEOTIDE SEQUENCE [LARGE SCALE GENOMIC DNA]</scope>
    <source>
        <strain evidence="10 11">M8UP14</strain>
    </source>
</reference>
<keyword evidence="4 7" id="KW-1133">Transmembrane helix</keyword>
<feature type="domain" description="MacB-like periplasmic core" evidence="9">
    <location>
        <begin position="459"/>
        <end position="677"/>
    </location>
</feature>
<proteinExistence type="inferred from homology"/>
<evidence type="ECO:0000256" key="7">
    <source>
        <dbReference type="SAM" id="Phobius"/>
    </source>
</evidence>
<dbReference type="GO" id="GO:0022857">
    <property type="term" value="F:transmembrane transporter activity"/>
    <property type="evidence" value="ECO:0007669"/>
    <property type="project" value="TreeGrafter"/>
</dbReference>
<comment type="similarity">
    <text evidence="6">Belongs to the ABC-4 integral membrane protein family.</text>
</comment>
<feature type="domain" description="ABC3 transporter permease C-terminal" evidence="8">
    <location>
        <begin position="729"/>
        <end position="842"/>
    </location>
</feature>
<dbReference type="Pfam" id="PF12704">
    <property type="entry name" value="MacB_PCD"/>
    <property type="match status" value="2"/>
</dbReference>
<feature type="domain" description="MacB-like periplasmic core" evidence="9">
    <location>
        <begin position="24"/>
        <end position="256"/>
    </location>
</feature>
<feature type="transmembrane region" description="Helical" evidence="7">
    <location>
        <begin position="778"/>
        <end position="800"/>
    </location>
</feature>
<feature type="transmembrane region" description="Helical" evidence="7">
    <location>
        <begin position="359"/>
        <end position="381"/>
    </location>
</feature>
<feature type="transmembrane region" description="Helical" evidence="7">
    <location>
        <begin position="812"/>
        <end position="834"/>
    </location>
</feature>
<dbReference type="RefSeq" id="WP_184215179.1">
    <property type="nucleotide sequence ID" value="NZ_JACHIP010000002.1"/>
</dbReference>
<feature type="transmembrane region" description="Helical" evidence="7">
    <location>
        <begin position="401"/>
        <end position="425"/>
    </location>
</feature>
<dbReference type="GO" id="GO:0005886">
    <property type="term" value="C:plasma membrane"/>
    <property type="evidence" value="ECO:0007669"/>
    <property type="project" value="UniProtKB-SubCell"/>
</dbReference>
<evidence type="ECO:0000256" key="6">
    <source>
        <dbReference type="ARBA" id="ARBA00038076"/>
    </source>
</evidence>
<feature type="transmembrane region" description="Helical" evidence="7">
    <location>
        <begin position="21"/>
        <end position="47"/>
    </location>
</feature>
<evidence type="ECO:0000259" key="8">
    <source>
        <dbReference type="Pfam" id="PF02687"/>
    </source>
</evidence>
<dbReference type="NCBIfam" id="TIGR03434">
    <property type="entry name" value="ADOP"/>
    <property type="match status" value="1"/>
</dbReference>
<dbReference type="EMBL" id="JACHIP010000002">
    <property type="protein sequence ID" value="MBB5056882.1"/>
    <property type="molecule type" value="Genomic_DNA"/>
</dbReference>
<feature type="domain" description="ABC3 transporter permease C-terminal" evidence="8">
    <location>
        <begin position="309"/>
        <end position="429"/>
    </location>
</feature>
<dbReference type="InterPro" id="IPR017800">
    <property type="entry name" value="ADOP"/>
</dbReference>
<dbReference type="Proteomes" id="UP000540989">
    <property type="component" value="Unassembled WGS sequence"/>
</dbReference>
<evidence type="ECO:0000259" key="9">
    <source>
        <dbReference type="Pfam" id="PF12704"/>
    </source>
</evidence>
<protein>
    <submittedName>
        <fullName evidence="10">Putative permease</fullName>
    </submittedName>
</protein>
<evidence type="ECO:0000313" key="10">
    <source>
        <dbReference type="EMBL" id="MBB5056882.1"/>
    </source>
</evidence>
<evidence type="ECO:0000313" key="11">
    <source>
        <dbReference type="Proteomes" id="UP000540989"/>
    </source>
</evidence>
<dbReference type="AlphaFoldDB" id="A0A7W8E2U0"/>
<organism evidence="10 11">
    <name type="scientific">Granulicella aggregans</name>
    <dbReference type="NCBI Taxonomy" id="474949"/>
    <lineage>
        <taxon>Bacteria</taxon>
        <taxon>Pseudomonadati</taxon>
        <taxon>Acidobacteriota</taxon>
        <taxon>Terriglobia</taxon>
        <taxon>Terriglobales</taxon>
        <taxon>Acidobacteriaceae</taxon>
        <taxon>Granulicella</taxon>
    </lineage>
</organism>
<keyword evidence="2" id="KW-1003">Cell membrane</keyword>